<dbReference type="Pfam" id="PF14119">
    <property type="entry name" value="DUF4288"/>
    <property type="match status" value="1"/>
</dbReference>
<reference evidence="1 2" key="1">
    <citation type="submission" date="2019-07" db="EMBL/GenBank/DDBJ databases">
        <title>Whole genome shotgun sequence of Sporosarcina luteola NBRC 105378.</title>
        <authorList>
            <person name="Hosoyama A."/>
            <person name="Uohara A."/>
            <person name="Ohji S."/>
            <person name="Ichikawa N."/>
        </authorList>
    </citation>
    <scope>NUCLEOTIDE SEQUENCE [LARGE SCALE GENOMIC DNA]</scope>
    <source>
        <strain evidence="1 2">NBRC 105378</strain>
    </source>
</reference>
<dbReference type="OrthoDB" id="2908987at2"/>
<comment type="caution">
    <text evidence="1">The sequence shown here is derived from an EMBL/GenBank/DDBJ whole genome shotgun (WGS) entry which is preliminary data.</text>
</comment>
<accession>A0A511ZC53</accession>
<evidence type="ECO:0000313" key="1">
    <source>
        <dbReference type="EMBL" id="GEN85020.1"/>
    </source>
</evidence>
<name>A0A511ZC53_9BACL</name>
<organism evidence="1 2">
    <name type="scientific">Sporosarcina luteola</name>
    <dbReference type="NCBI Taxonomy" id="582850"/>
    <lineage>
        <taxon>Bacteria</taxon>
        <taxon>Bacillati</taxon>
        <taxon>Bacillota</taxon>
        <taxon>Bacilli</taxon>
        <taxon>Bacillales</taxon>
        <taxon>Caryophanaceae</taxon>
        <taxon>Sporosarcina</taxon>
    </lineage>
</organism>
<dbReference type="Proteomes" id="UP000321901">
    <property type="component" value="Unassembled WGS sequence"/>
</dbReference>
<evidence type="ECO:0000313" key="2">
    <source>
        <dbReference type="Proteomes" id="UP000321901"/>
    </source>
</evidence>
<dbReference type="EMBL" id="BJYL01000056">
    <property type="protein sequence ID" value="GEN85020.1"/>
    <property type="molecule type" value="Genomic_DNA"/>
</dbReference>
<gene>
    <name evidence="1" type="ORF">SLU01_33320</name>
</gene>
<proteinExistence type="predicted"/>
<dbReference type="RefSeq" id="WP_147060426.1">
    <property type="nucleotide sequence ID" value="NZ_BJYL01000056.1"/>
</dbReference>
<keyword evidence="2" id="KW-1185">Reference proteome</keyword>
<sequence>MDNIFSVKYLLHSIKSADTIEYGDNEEVFEEVIVLVRDESKESAAKRVISQYEELTYENAAGGMTTWHFVQVLDCFELVAEIQGDIDFKEVYSRYILVGTGTTPDEVIRDYSLDK</sequence>
<dbReference type="InterPro" id="IPR025630">
    <property type="entry name" value="DUF4288"/>
</dbReference>
<evidence type="ECO:0008006" key="3">
    <source>
        <dbReference type="Google" id="ProtNLM"/>
    </source>
</evidence>
<dbReference type="AlphaFoldDB" id="A0A511ZC53"/>
<protein>
    <recommendedName>
        <fullName evidence="3">DUF4288 domain-containing protein</fullName>
    </recommendedName>
</protein>